<dbReference type="InterPro" id="IPR023210">
    <property type="entry name" value="NADP_OxRdtase_dom"/>
</dbReference>
<dbReference type="EMBL" id="LT629799">
    <property type="protein sequence ID" value="SDU93936.1"/>
    <property type="molecule type" value="Genomic_DNA"/>
</dbReference>
<feature type="domain" description="NADP-dependent oxidoreductase" evidence="2">
    <location>
        <begin position="17"/>
        <end position="280"/>
    </location>
</feature>
<proteinExistence type="predicted"/>
<name>A0A1H2MN59_9ACTN</name>
<dbReference type="Gene3D" id="3.20.20.100">
    <property type="entry name" value="NADP-dependent oxidoreductase domain"/>
    <property type="match status" value="1"/>
</dbReference>
<keyword evidence="4" id="KW-1185">Reference proteome</keyword>
<evidence type="ECO:0000259" key="2">
    <source>
        <dbReference type="Pfam" id="PF00248"/>
    </source>
</evidence>
<dbReference type="InterPro" id="IPR036812">
    <property type="entry name" value="NAD(P)_OxRdtase_dom_sf"/>
</dbReference>
<dbReference type="Proteomes" id="UP000198825">
    <property type="component" value="Chromosome I"/>
</dbReference>
<evidence type="ECO:0000313" key="3">
    <source>
        <dbReference type="EMBL" id="SDU93936.1"/>
    </source>
</evidence>
<protein>
    <submittedName>
        <fullName evidence="3">Predicted oxidoreductase</fullName>
    </submittedName>
</protein>
<dbReference type="SUPFAM" id="SSF51430">
    <property type="entry name" value="NAD(P)-linked oxidoreductase"/>
    <property type="match status" value="1"/>
</dbReference>
<sequence length="282" mass="29415">MSVHGPRAVGDTEVHPVALGGMLLSIEGRPPTERAVATVRAALEAGATLVDTADAYHAGADEVGHNETLVRRAVDGVRPAPMVATKGGRVRPGDGRWLTDASPAHLRAAAQASYERLGGVGMDLYQLHAPDPEVPYAQSLLALRDVVDEGLARQAGVSNVDAGQLELAVEVLGDRLVSVQNQFSPTHRGTEDTLRLSEQAGLAFLAWRPLGTVRDPGSPVGAAFARTARERGVSVPRLVLAWHLATSPALVPLVGATRPETAADSVAAADLDLSAEELGRLG</sequence>
<dbReference type="PANTHER" id="PTHR43625">
    <property type="entry name" value="AFLATOXIN B1 ALDEHYDE REDUCTASE"/>
    <property type="match status" value="1"/>
</dbReference>
<dbReference type="STRING" id="546874.SAMN04488544_2283"/>
<dbReference type="GO" id="GO:0005737">
    <property type="term" value="C:cytoplasm"/>
    <property type="evidence" value="ECO:0007669"/>
    <property type="project" value="TreeGrafter"/>
</dbReference>
<gene>
    <name evidence="3" type="ORF">SAMN04488544_2283</name>
</gene>
<evidence type="ECO:0000256" key="1">
    <source>
        <dbReference type="ARBA" id="ARBA00023002"/>
    </source>
</evidence>
<dbReference type="CDD" id="cd19088">
    <property type="entry name" value="AKR_AKR13B1"/>
    <property type="match status" value="1"/>
</dbReference>
<dbReference type="GO" id="GO:0016491">
    <property type="term" value="F:oxidoreductase activity"/>
    <property type="evidence" value="ECO:0007669"/>
    <property type="project" value="UniProtKB-KW"/>
</dbReference>
<dbReference type="AlphaFoldDB" id="A0A1H2MN59"/>
<dbReference type="Pfam" id="PF00248">
    <property type="entry name" value="Aldo_ket_red"/>
    <property type="match status" value="1"/>
</dbReference>
<dbReference type="RefSeq" id="WP_231918104.1">
    <property type="nucleotide sequence ID" value="NZ_LT629799.1"/>
</dbReference>
<reference evidence="4" key="1">
    <citation type="submission" date="2016-10" db="EMBL/GenBank/DDBJ databases">
        <authorList>
            <person name="Varghese N."/>
            <person name="Submissions S."/>
        </authorList>
    </citation>
    <scope>NUCLEOTIDE SEQUENCE [LARGE SCALE GENOMIC DNA]</scope>
    <source>
        <strain evidence="4">DSM 21743</strain>
    </source>
</reference>
<evidence type="ECO:0000313" key="4">
    <source>
        <dbReference type="Proteomes" id="UP000198825"/>
    </source>
</evidence>
<accession>A0A1H2MN59</accession>
<dbReference type="InterPro" id="IPR050791">
    <property type="entry name" value="Aldo-Keto_reductase"/>
</dbReference>
<keyword evidence="1" id="KW-0560">Oxidoreductase</keyword>
<dbReference type="PANTHER" id="PTHR43625:SF40">
    <property type="entry name" value="ALDO-KETO REDUCTASE YAKC [NADP(+)]"/>
    <property type="match status" value="1"/>
</dbReference>
<organism evidence="3 4">
    <name type="scientific">Microlunatus sagamiharensis</name>
    <dbReference type="NCBI Taxonomy" id="546874"/>
    <lineage>
        <taxon>Bacteria</taxon>
        <taxon>Bacillati</taxon>
        <taxon>Actinomycetota</taxon>
        <taxon>Actinomycetes</taxon>
        <taxon>Propionibacteriales</taxon>
        <taxon>Propionibacteriaceae</taxon>
        <taxon>Microlunatus</taxon>
    </lineage>
</organism>